<dbReference type="Pfam" id="PF16561">
    <property type="entry name" value="AMPK1_CBM"/>
    <property type="match status" value="1"/>
</dbReference>
<dbReference type="PANTHER" id="PTHR46316:SF9">
    <property type="entry name" value="SNF1-RELATED PROTEIN KINASE REGULATORY SUBUNIT BETA-1"/>
    <property type="match status" value="1"/>
</dbReference>
<dbReference type="InterPro" id="IPR043554">
    <property type="entry name" value="KINB"/>
</dbReference>
<name>A0A2G5EBJ0_AQUCA</name>
<gene>
    <name evidence="3" type="ORF">AQUCO_00900022v1</name>
</gene>
<dbReference type="OrthoDB" id="531008at2759"/>
<evidence type="ECO:0000259" key="2">
    <source>
        <dbReference type="Pfam" id="PF16561"/>
    </source>
</evidence>
<proteinExistence type="predicted"/>
<dbReference type="PANTHER" id="PTHR46316">
    <property type="entry name" value="SNF1-RELATED PROTEIN KINASE REGULATORY SUBUNIT BETA-1"/>
    <property type="match status" value="1"/>
</dbReference>
<feature type="domain" description="AMP-activated protein kinase glycogen-binding" evidence="2">
    <location>
        <begin position="131"/>
        <end position="156"/>
    </location>
</feature>
<feature type="region of interest" description="Disordered" evidence="1">
    <location>
        <begin position="1"/>
        <end position="77"/>
    </location>
</feature>
<accession>A0A2G5EBJ0</accession>
<dbReference type="InterPro" id="IPR032640">
    <property type="entry name" value="AMPK1_CBM"/>
</dbReference>
<evidence type="ECO:0000313" key="4">
    <source>
        <dbReference type="Proteomes" id="UP000230069"/>
    </source>
</evidence>
<keyword evidence="4" id="KW-1185">Reference proteome</keyword>
<evidence type="ECO:0000256" key="1">
    <source>
        <dbReference type="SAM" id="MobiDB-lite"/>
    </source>
</evidence>
<organism evidence="3 4">
    <name type="scientific">Aquilegia coerulea</name>
    <name type="common">Rocky mountain columbine</name>
    <dbReference type="NCBI Taxonomy" id="218851"/>
    <lineage>
        <taxon>Eukaryota</taxon>
        <taxon>Viridiplantae</taxon>
        <taxon>Streptophyta</taxon>
        <taxon>Embryophyta</taxon>
        <taxon>Tracheophyta</taxon>
        <taxon>Spermatophyta</taxon>
        <taxon>Magnoliopsida</taxon>
        <taxon>Ranunculales</taxon>
        <taxon>Ranunculaceae</taxon>
        <taxon>Thalictroideae</taxon>
        <taxon>Aquilegia</taxon>
    </lineage>
</organism>
<protein>
    <recommendedName>
        <fullName evidence="2">AMP-activated protein kinase glycogen-binding domain-containing protein</fullName>
    </recommendedName>
</protein>
<dbReference type="EMBL" id="KZ305026">
    <property type="protein sequence ID" value="PIA53122.1"/>
    <property type="molecule type" value="Genomic_DNA"/>
</dbReference>
<evidence type="ECO:0000313" key="3">
    <source>
        <dbReference type="EMBL" id="PIA53122.1"/>
    </source>
</evidence>
<feature type="compositionally biased region" description="Basic and acidic residues" evidence="1">
    <location>
        <begin position="1"/>
        <end position="10"/>
    </location>
</feature>
<dbReference type="AlphaFoldDB" id="A0A2G5EBJ0"/>
<sequence length="198" mass="21224">MGNTNGREEGDNGSVDDPSSVLRSIDADADGFPMNPDDDNGDYNGDRAIRVVSVGNGNGNGEFSDSMVPNSPPASPGPFRSPLMFAPQLPVAPLQRGGGGGGGDAPPVFNQMQMCLTDPHTTLDLPPQHAIPTMITWSSGGTSVLVEGSWDNWTSRPSRGQERITLFFWCFPPVYINTGSLWMVNADTFLIFLAYLMI</sequence>
<dbReference type="Proteomes" id="UP000230069">
    <property type="component" value="Unassembled WGS sequence"/>
</dbReference>
<reference evidence="3 4" key="1">
    <citation type="submission" date="2017-09" db="EMBL/GenBank/DDBJ databases">
        <title>WGS assembly of Aquilegia coerulea Goldsmith.</title>
        <authorList>
            <person name="Hodges S."/>
            <person name="Kramer E."/>
            <person name="Nordborg M."/>
            <person name="Tomkins J."/>
            <person name="Borevitz J."/>
            <person name="Derieg N."/>
            <person name="Yan J."/>
            <person name="Mihaltcheva S."/>
            <person name="Hayes R.D."/>
            <person name="Rokhsar D."/>
        </authorList>
    </citation>
    <scope>NUCLEOTIDE SEQUENCE [LARGE SCALE GENOMIC DNA]</scope>
    <source>
        <strain evidence="4">cv. Goldsmith</strain>
    </source>
</reference>